<keyword evidence="1" id="KW-0812">Transmembrane</keyword>
<feature type="transmembrane region" description="Helical" evidence="1">
    <location>
        <begin position="72"/>
        <end position="90"/>
    </location>
</feature>
<dbReference type="Pfam" id="PF00892">
    <property type="entry name" value="EamA"/>
    <property type="match status" value="2"/>
</dbReference>
<dbReference type="Proteomes" id="UP000679284">
    <property type="component" value="Chromosome"/>
</dbReference>
<dbReference type="KEGG" id="fap:GR316_02925"/>
<evidence type="ECO:0000313" key="3">
    <source>
        <dbReference type="EMBL" id="QUS35317.1"/>
    </source>
</evidence>
<dbReference type="SUPFAM" id="SSF103481">
    <property type="entry name" value="Multidrug resistance efflux transporter EmrE"/>
    <property type="match status" value="2"/>
</dbReference>
<keyword evidence="1" id="KW-0472">Membrane</keyword>
<dbReference type="InterPro" id="IPR037185">
    <property type="entry name" value="EmrE-like"/>
</dbReference>
<feature type="transmembrane region" description="Helical" evidence="1">
    <location>
        <begin position="120"/>
        <end position="139"/>
    </location>
</feature>
<feature type="transmembrane region" description="Helical" evidence="1">
    <location>
        <begin position="231"/>
        <end position="252"/>
    </location>
</feature>
<sequence length="281" mass="29866">MNRAIGYMLLGIFCFTLMDATAKHLVEAGYPALQVIWARYAGQVAVIVLMLNRRFPGALRTRNPKVQVLRSVLQFGSTAFFFVALGFIGLAEATAIADTNPVLITLGAALFLGERIGLRRLLGIAATLTGALIIIRPGAEVFTPAALLPMGCAVCYAGHALATRWIGLSDPPGTSMVYSAMIGTIVTTLALPMAYTPIAMGDLWGFVAIALLGSSAQLFLLRAFSAGEASAIAPFGYAGIVLATLWGAVFFGEWPDRWTILGALVIVGAGLYVWHRETRKG</sequence>
<name>A0A8J8MRV7_9RHOB</name>
<evidence type="ECO:0000256" key="1">
    <source>
        <dbReference type="SAM" id="Phobius"/>
    </source>
</evidence>
<feature type="transmembrane region" description="Helical" evidence="1">
    <location>
        <begin position="96"/>
        <end position="113"/>
    </location>
</feature>
<dbReference type="RefSeq" id="WP_211784564.1">
    <property type="nucleotide sequence ID" value="NZ_CP047289.1"/>
</dbReference>
<dbReference type="AlphaFoldDB" id="A0A8J8MRV7"/>
<dbReference type="Gene3D" id="1.10.3730.20">
    <property type="match status" value="1"/>
</dbReference>
<feature type="transmembrane region" description="Helical" evidence="1">
    <location>
        <begin position="204"/>
        <end position="224"/>
    </location>
</feature>
<evidence type="ECO:0000259" key="2">
    <source>
        <dbReference type="Pfam" id="PF00892"/>
    </source>
</evidence>
<feature type="transmembrane region" description="Helical" evidence="1">
    <location>
        <begin position="145"/>
        <end position="166"/>
    </location>
</feature>
<dbReference type="PANTHER" id="PTHR22911:SF103">
    <property type="entry name" value="BLR2811 PROTEIN"/>
    <property type="match status" value="1"/>
</dbReference>
<dbReference type="PANTHER" id="PTHR22911">
    <property type="entry name" value="ACYL-MALONYL CONDENSING ENZYME-RELATED"/>
    <property type="match status" value="1"/>
</dbReference>
<feature type="transmembrane region" description="Helical" evidence="1">
    <location>
        <begin position="32"/>
        <end position="51"/>
    </location>
</feature>
<evidence type="ECO:0000313" key="4">
    <source>
        <dbReference type="Proteomes" id="UP000679284"/>
    </source>
</evidence>
<protein>
    <submittedName>
        <fullName evidence="3">EamA family transporter</fullName>
    </submittedName>
</protein>
<dbReference type="EMBL" id="CP047289">
    <property type="protein sequence ID" value="QUS35317.1"/>
    <property type="molecule type" value="Genomic_DNA"/>
</dbReference>
<reference evidence="3" key="1">
    <citation type="submission" date="2020-01" db="EMBL/GenBank/DDBJ databases">
        <authorList>
            <person name="Yang Y."/>
            <person name="Kwon Y.M."/>
        </authorList>
    </citation>
    <scope>NUCLEOTIDE SEQUENCE</scope>
    <source>
        <strain evidence="3">PG104</strain>
    </source>
</reference>
<feature type="domain" description="EamA" evidence="2">
    <location>
        <begin position="4"/>
        <end position="135"/>
    </location>
</feature>
<organism evidence="3 4">
    <name type="scientific">Falsirhodobacter algicola</name>
    <dbReference type="NCBI Taxonomy" id="2692330"/>
    <lineage>
        <taxon>Bacteria</taxon>
        <taxon>Pseudomonadati</taxon>
        <taxon>Pseudomonadota</taxon>
        <taxon>Alphaproteobacteria</taxon>
        <taxon>Rhodobacterales</taxon>
        <taxon>Paracoccaceae</taxon>
        <taxon>Falsirhodobacter</taxon>
    </lineage>
</organism>
<keyword evidence="1" id="KW-1133">Transmembrane helix</keyword>
<feature type="transmembrane region" description="Helical" evidence="1">
    <location>
        <begin position="178"/>
        <end position="198"/>
    </location>
</feature>
<dbReference type="GO" id="GO:0016020">
    <property type="term" value="C:membrane"/>
    <property type="evidence" value="ECO:0007669"/>
    <property type="project" value="InterPro"/>
</dbReference>
<feature type="transmembrane region" description="Helical" evidence="1">
    <location>
        <begin position="258"/>
        <end position="275"/>
    </location>
</feature>
<proteinExistence type="predicted"/>
<feature type="domain" description="EamA" evidence="2">
    <location>
        <begin position="145"/>
        <end position="269"/>
    </location>
</feature>
<accession>A0A8J8MRV7</accession>
<gene>
    <name evidence="3" type="ORF">GR316_02925</name>
</gene>
<keyword evidence="4" id="KW-1185">Reference proteome</keyword>
<dbReference type="InterPro" id="IPR000620">
    <property type="entry name" value="EamA_dom"/>
</dbReference>